<feature type="domain" description="Rhodopsin" evidence="7">
    <location>
        <begin position="35"/>
        <end position="169"/>
    </location>
</feature>
<dbReference type="InterPro" id="IPR049326">
    <property type="entry name" value="Rhodopsin_dom_fungi"/>
</dbReference>
<evidence type="ECO:0000259" key="7">
    <source>
        <dbReference type="Pfam" id="PF20684"/>
    </source>
</evidence>
<feature type="domain" description="Rhodopsin" evidence="7">
    <location>
        <begin position="172"/>
        <end position="256"/>
    </location>
</feature>
<dbReference type="AlphaFoldDB" id="A0A6A5U1I2"/>
<feature type="transmembrane region" description="Helical" evidence="6">
    <location>
        <begin position="18"/>
        <end position="39"/>
    </location>
</feature>
<proteinExistence type="inferred from homology"/>
<evidence type="ECO:0000256" key="6">
    <source>
        <dbReference type="SAM" id="Phobius"/>
    </source>
</evidence>
<dbReference type="OrthoDB" id="3529975at2759"/>
<dbReference type="Proteomes" id="UP000800035">
    <property type="component" value="Unassembled WGS sequence"/>
</dbReference>
<evidence type="ECO:0000256" key="5">
    <source>
        <dbReference type="ARBA" id="ARBA00038359"/>
    </source>
</evidence>
<feature type="transmembrane region" description="Helical" evidence="6">
    <location>
        <begin position="104"/>
        <end position="124"/>
    </location>
</feature>
<evidence type="ECO:0000313" key="8">
    <source>
        <dbReference type="EMBL" id="KAF1956866.1"/>
    </source>
</evidence>
<comment type="subcellular location">
    <subcellularLocation>
        <location evidence="1">Membrane</location>
        <topology evidence="1">Multi-pass membrane protein</topology>
    </subcellularLocation>
</comment>
<evidence type="ECO:0000313" key="9">
    <source>
        <dbReference type="Proteomes" id="UP000800035"/>
    </source>
</evidence>
<evidence type="ECO:0000256" key="2">
    <source>
        <dbReference type="ARBA" id="ARBA00022692"/>
    </source>
</evidence>
<feature type="transmembrane region" description="Helical" evidence="6">
    <location>
        <begin position="136"/>
        <end position="155"/>
    </location>
</feature>
<comment type="similarity">
    <text evidence="5">Belongs to the SAT4 family.</text>
</comment>
<evidence type="ECO:0000256" key="3">
    <source>
        <dbReference type="ARBA" id="ARBA00022989"/>
    </source>
</evidence>
<dbReference type="InterPro" id="IPR052337">
    <property type="entry name" value="SAT4-like"/>
</dbReference>
<keyword evidence="3 6" id="KW-1133">Transmembrane helix</keyword>
<protein>
    <recommendedName>
        <fullName evidence="7">Rhodopsin domain-containing protein</fullName>
    </recommendedName>
</protein>
<name>A0A6A5U1I2_9PLEO</name>
<dbReference type="PANTHER" id="PTHR33048">
    <property type="entry name" value="PTH11-LIKE INTEGRAL MEMBRANE PROTEIN (AFU_ORTHOLOGUE AFUA_5G11245)"/>
    <property type="match status" value="1"/>
</dbReference>
<dbReference type="Pfam" id="PF20684">
    <property type="entry name" value="Fung_rhodopsin"/>
    <property type="match status" value="2"/>
</dbReference>
<dbReference type="GO" id="GO:0016020">
    <property type="term" value="C:membrane"/>
    <property type="evidence" value="ECO:0007669"/>
    <property type="project" value="UniProtKB-SubCell"/>
</dbReference>
<sequence>MAAHPTPEYLAEDSGPTLIAISVLFIVLDSIFVALRFYARNLNHSPIGLDDFIVPFGWFNHVGLCILGITMVYDAGVGRHLAYNMNKDPHIMVHWAKSLYALEWLYLASAALPKISICLLYLRIFNNRAAKAATHAVIWIIIANWIIFIVATSLQCRPFAYQWNKKIRGGNAVIMLLPIKTIWGLKVSRARKGGVLFIFSTGSVGIVASCIRMASFFQTDAFQDNTWASVKLVGWSIIEPGMYLAAANFVRLRPVMALVGRKLHIKDICGSFSKRRSTNNISGIKNIRLGALLSSHSGFNKIDTEAEGASTKGIMHSNV</sequence>
<feature type="transmembrane region" description="Helical" evidence="6">
    <location>
        <begin position="232"/>
        <end position="252"/>
    </location>
</feature>
<feature type="transmembrane region" description="Helical" evidence="6">
    <location>
        <begin position="195"/>
        <end position="217"/>
    </location>
</feature>
<feature type="transmembrane region" description="Helical" evidence="6">
    <location>
        <begin position="51"/>
        <end position="73"/>
    </location>
</feature>
<keyword evidence="2 6" id="KW-0812">Transmembrane</keyword>
<dbReference type="PANTHER" id="PTHR33048:SF47">
    <property type="entry name" value="INTEGRAL MEMBRANE PROTEIN-RELATED"/>
    <property type="match status" value="1"/>
</dbReference>
<reference evidence="8" key="1">
    <citation type="journal article" date="2020" name="Stud. Mycol.">
        <title>101 Dothideomycetes genomes: a test case for predicting lifestyles and emergence of pathogens.</title>
        <authorList>
            <person name="Haridas S."/>
            <person name="Albert R."/>
            <person name="Binder M."/>
            <person name="Bloem J."/>
            <person name="Labutti K."/>
            <person name="Salamov A."/>
            <person name="Andreopoulos B."/>
            <person name="Baker S."/>
            <person name="Barry K."/>
            <person name="Bills G."/>
            <person name="Bluhm B."/>
            <person name="Cannon C."/>
            <person name="Castanera R."/>
            <person name="Culley D."/>
            <person name="Daum C."/>
            <person name="Ezra D."/>
            <person name="Gonzalez J."/>
            <person name="Henrissat B."/>
            <person name="Kuo A."/>
            <person name="Liang C."/>
            <person name="Lipzen A."/>
            <person name="Lutzoni F."/>
            <person name="Magnuson J."/>
            <person name="Mondo S."/>
            <person name="Nolan M."/>
            <person name="Ohm R."/>
            <person name="Pangilinan J."/>
            <person name="Park H.-J."/>
            <person name="Ramirez L."/>
            <person name="Alfaro M."/>
            <person name="Sun H."/>
            <person name="Tritt A."/>
            <person name="Yoshinaga Y."/>
            <person name="Zwiers L.-H."/>
            <person name="Turgeon B."/>
            <person name="Goodwin S."/>
            <person name="Spatafora J."/>
            <person name="Crous P."/>
            <person name="Grigoriev I."/>
        </authorList>
    </citation>
    <scope>NUCLEOTIDE SEQUENCE</scope>
    <source>
        <strain evidence="8">CBS 675.92</strain>
    </source>
</reference>
<accession>A0A6A5U1I2</accession>
<gene>
    <name evidence="8" type="ORF">CC80DRAFT_593548</name>
</gene>
<evidence type="ECO:0000256" key="4">
    <source>
        <dbReference type="ARBA" id="ARBA00023136"/>
    </source>
</evidence>
<keyword evidence="9" id="KW-1185">Reference proteome</keyword>
<feature type="transmembrane region" description="Helical" evidence="6">
    <location>
        <begin position="167"/>
        <end position="183"/>
    </location>
</feature>
<organism evidence="8 9">
    <name type="scientific">Byssothecium circinans</name>
    <dbReference type="NCBI Taxonomy" id="147558"/>
    <lineage>
        <taxon>Eukaryota</taxon>
        <taxon>Fungi</taxon>
        <taxon>Dikarya</taxon>
        <taxon>Ascomycota</taxon>
        <taxon>Pezizomycotina</taxon>
        <taxon>Dothideomycetes</taxon>
        <taxon>Pleosporomycetidae</taxon>
        <taxon>Pleosporales</taxon>
        <taxon>Massarineae</taxon>
        <taxon>Massarinaceae</taxon>
        <taxon>Byssothecium</taxon>
    </lineage>
</organism>
<keyword evidence="4 6" id="KW-0472">Membrane</keyword>
<evidence type="ECO:0000256" key="1">
    <source>
        <dbReference type="ARBA" id="ARBA00004141"/>
    </source>
</evidence>
<dbReference type="EMBL" id="ML976991">
    <property type="protein sequence ID" value="KAF1956866.1"/>
    <property type="molecule type" value="Genomic_DNA"/>
</dbReference>